<gene>
    <name evidence="3" type="ORF">AKJ56_00215</name>
</gene>
<feature type="transmembrane region" description="Helical" evidence="1">
    <location>
        <begin position="26"/>
        <end position="45"/>
    </location>
</feature>
<dbReference type="PATRIC" id="fig|1698285.3.peg.208"/>
<keyword evidence="1" id="KW-0472">Membrane</keyword>
<feature type="domain" description="EamA" evidence="2">
    <location>
        <begin position="3"/>
        <end position="97"/>
    </location>
</feature>
<comment type="caution">
    <text evidence="3">The sequence shown here is derived from an EMBL/GenBank/DDBJ whole genome shotgun (WGS) entry which is preliminary data.</text>
</comment>
<feature type="transmembrane region" description="Helical" evidence="1">
    <location>
        <begin position="78"/>
        <end position="99"/>
    </location>
</feature>
<keyword evidence="1" id="KW-0812">Transmembrane</keyword>
<accession>A0A133VQS4</accession>
<dbReference type="EMBL" id="LHYJ01000002">
    <property type="protein sequence ID" value="KXB08795.1"/>
    <property type="molecule type" value="Genomic_DNA"/>
</dbReference>
<name>A0A133VQS4_9EURY</name>
<keyword evidence="1" id="KW-1133">Transmembrane helix</keyword>
<dbReference type="InterPro" id="IPR000620">
    <property type="entry name" value="EamA_dom"/>
</dbReference>
<dbReference type="SUPFAM" id="SSF103481">
    <property type="entry name" value="Multidrug resistance efflux transporter EmrE"/>
    <property type="match status" value="1"/>
</dbReference>
<dbReference type="InterPro" id="IPR037185">
    <property type="entry name" value="EmrE-like"/>
</dbReference>
<reference evidence="3 4" key="1">
    <citation type="journal article" date="2016" name="Sci. Rep.">
        <title>Metabolic traits of an uncultured archaeal lineage -MSBL1- from brine pools of the Red Sea.</title>
        <authorList>
            <person name="Mwirichia R."/>
            <person name="Alam I."/>
            <person name="Rashid M."/>
            <person name="Vinu M."/>
            <person name="Ba-Alawi W."/>
            <person name="Anthony Kamau A."/>
            <person name="Kamanda Ngugi D."/>
            <person name="Goker M."/>
            <person name="Klenk H.P."/>
            <person name="Bajic V."/>
            <person name="Stingl U."/>
        </authorList>
    </citation>
    <scope>NUCLEOTIDE SEQUENCE [LARGE SCALE GENOMIC DNA]</scope>
    <source>
        <strain evidence="3">SCGC-AAA382N08</strain>
    </source>
</reference>
<dbReference type="Proteomes" id="UP000070175">
    <property type="component" value="Unassembled WGS sequence"/>
</dbReference>
<dbReference type="GO" id="GO:0016020">
    <property type="term" value="C:membrane"/>
    <property type="evidence" value="ECO:0007669"/>
    <property type="project" value="InterPro"/>
</dbReference>
<evidence type="ECO:0000313" key="3">
    <source>
        <dbReference type="EMBL" id="KXB08795.1"/>
    </source>
</evidence>
<evidence type="ECO:0000256" key="1">
    <source>
        <dbReference type="SAM" id="Phobius"/>
    </source>
</evidence>
<evidence type="ECO:0000313" key="4">
    <source>
        <dbReference type="Proteomes" id="UP000070175"/>
    </source>
</evidence>
<keyword evidence="4" id="KW-1185">Reference proteome</keyword>
<sequence>MLILLIYFSVKHNSPFSFLTADERNLYIKAGVTSCIGMGTFYAALNISRIVVVAPFQNTSPIFILILSYFFLQRLEDITKILIFGSILVIAGAMLIGFLM</sequence>
<feature type="transmembrane region" description="Helical" evidence="1">
    <location>
        <begin position="52"/>
        <end position="72"/>
    </location>
</feature>
<organism evidence="3 4">
    <name type="scientific">candidate division MSBL1 archaeon SCGC-AAA382N08</name>
    <dbReference type="NCBI Taxonomy" id="1698285"/>
    <lineage>
        <taxon>Archaea</taxon>
        <taxon>Methanobacteriati</taxon>
        <taxon>Methanobacteriota</taxon>
        <taxon>candidate division MSBL1</taxon>
    </lineage>
</organism>
<dbReference type="AlphaFoldDB" id="A0A133VQS4"/>
<evidence type="ECO:0000259" key="2">
    <source>
        <dbReference type="Pfam" id="PF00892"/>
    </source>
</evidence>
<protein>
    <recommendedName>
        <fullName evidence="2">EamA domain-containing protein</fullName>
    </recommendedName>
</protein>
<proteinExistence type="predicted"/>
<dbReference type="Pfam" id="PF00892">
    <property type="entry name" value="EamA"/>
    <property type="match status" value="1"/>
</dbReference>